<dbReference type="Proteomes" id="UP001189429">
    <property type="component" value="Unassembled WGS sequence"/>
</dbReference>
<dbReference type="PROSITE" id="PS50800">
    <property type="entry name" value="SAP"/>
    <property type="match status" value="1"/>
</dbReference>
<feature type="compositionally biased region" description="Basic and acidic residues" evidence="1">
    <location>
        <begin position="1467"/>
        <end position="1479"/>
    </location>
</feature>
<proteinExistence type="predicted"/>
<name>A0ABN9X135_9DINO</name>
<comment type="caution">
    <text evidence="3">The sequence shown here is derived from an EMBL/GenBank/DDBJ whole genome shotgun (WGS) entry which is preliminary data.</text>
</comment>
<feature type="region of interest" description="Disordered" evidence="1">
    <location>
        <begin position="1278"/>
        <end position="1315"/>
    </location>
</feature>
<reference evidence="3" key="1">
    <citation type="submission" date="2023-10" db="EMBL/GenBank/DDBJ databases">
        <authorList>
            <person name="Chen Y."/>
            <person name="Shah S."/>
            <person name="Dougan E. K."/>
            <person name="Thang M."/>
            <person name="Chan C."/>
        </authorList>
    </citation>
    <scope>NUCLEOTIDE SEQUENCE [LARGE SCALE GENOMIC DNA]</scope>
</reference>
<evidence type="ECO:0000259" key="2">
    <source>
        <dbReference type="PROSITE" id="PS50800"/>
    </source>
</evidence>
<sequence>MSDQGQGRSYCRDDETVVDRDGLPHYTGLNPDLLKEYKNRVNLALARLEGSGSDEENSLEKKQIRFRVELLDELHGRAWKRTEHLAANPKELKRENGEQLIFDALASLNNEAIVKKGMAFDSFFKRSYRKRGTDMGEYLANKEKLWEDLQERDSATRLSDDLMAYFLLDGAGLSEDQKRRIVMNSGSECKLEAFQHALRVNLYDVHEKERRNPQRRHQHRQISQKWNKGHRGKANQVEDHEESDISDEEFDEEEQANAVDEADDNSDAGASNDDEVYEACSAYEAARKKLKDTQKQGGFFKGEVAFEERQEAIKEEKKRTRCGACGRIGHWAGDKDCPKSGQQGAKKFGGGKGGKPKGKAKPGKSKRAFFTLDEDDVDYDMGDVYAGAVAANGEPDQGDSDSFQGGSSDDEPKDEREDDGYHNRNYDGDRKGSQGAAAAAAQEEFIPTEIFGEWKAYELKKRLNELNLHVSGTREILIERLVGYYAGIAQVKKGCSTSKTAGALCSGTSVGLRGENMKCADCGKCGHHGGDMKVYKQIQERREQIKLELDSKPITKPKMKGSSASSAASSTTATWEFIDHANELTCPVCYRMNGNKFYGCPNYLAIMKCKGTYDYELGELPGSRTEAPILETPLEFAGEQLDKRELILFNAGDEHSFNDQLGKSEAAFVVANDSAFRSVDFDAVALGDAACALCMHSKHWGQHFERVLPPGLACRPTGNYWLFTFASGAKQKGEVWIIPIGIGGYRGEAHSTEIPAEQTPLLLSMPALEMLDGHIHMQTKKLELTALGITVALVKMGKTPHLGIDVSQFGDDESAGAQKMDLTSTRGDALVHYANDLEVMKQGYAFLETGCHGDGFDVSLNSDGATVDLNDPRAQCGFGKTDVDSGKPIQKPSGYLTNSQCILNKLAMPCKCKGPHGMVEGGWITMQKERSDKVMEIFNNFADFLTPLTLLGPSVDERAAQIGKLEETNATVKLLMIRRSPRALLAVQPHLHASQAPLRTAYARSERGMWQELGWEDWASLSPQQRAMKIAGADVLIMVYGAQIGEAEGEEKDEETTRQQRWDQLPRELKMAIRRLHENLGHASKVEMLRALRISRASEAAIKDADQAESQFLNVICLGRSFQVVALLGEIREMASSSTILETYELCWASWAGEPEVGIIVDRAESFLGSFSENIANRGCRFDPAAKAAAWRIAKVERHGKLHYGKQHEKHMRGWRVRTPSSGQNFDKYDQSEASDEEVRAWPVSAQDADLIDATGTYDGGQCHLTFVKTEFLYSQSRRRRGHLQRHRRQRCRSRVRGKKFQHHSQKQQSNKRYHNHFDRTDHLCLKSQQFDNENSGTSRKRRFNRKKFQWEKIGIQIYTTIIQYLYAEVKARSADEAGQREAKRQWLLDDVPHSIRESRKDQEAAFNVYDDSDHMLEAAYVTYEVNRTFYEERGISKELLGFGVERNDFEYACQVGQTTAKKGRKEPRSMELNEEQRRMFTGPGGSDEKEWKSWQDLDACETLNVAESERIWGNKSEGTVEGRFEAKSRMVVQGFKDKSPG</sequence>
<feature type="compositionally biased region" description="Acidic residues" evidence="1">
    <location>
        <begin position="239"/>
        <end position="273"/>
    </location>
</feature>
<feature type="compositionally biased region" description="Basic and acidic residues" evidence="1">
    <location>
        <begin position="10"/>
        <end position="23"/>
    </location>
</feature>
<evidence type="ECO:0000313" key="4">
    <source>
        <dbReference type="Proteomes" id="UP001189429"/>
    </source>
</evidence>
<gene>
    <name evidence="3" type="ORF">PCOR1329_LOCUS72408</name>
</gene>
<protein>
    <recommendedName>
        <fullName evidence="2">SAP domain-containing protein</fullName>
    </recommendedName>
</protein>
<dbReference type="InterPro" id="IPR003034">
    <property type="entry name" value="SAP_dom"/>
</dbReference>
<feature type="region of interest" description="Disordered" evidence="1">
    <location>
        <begin position="208"/>
        <end position="273"/>
    </location>
</feature>
<organism evidence="3 4">
    <name type="scientific">Prorocentrum cordatum</name>
    <dbReference type="NCBI Taxonomy" id="2364126"/>
    <lineage>
        <taxon>Eukaryota</taxon>
        <taxon>Sar</taxon>
        <taxon>Alveolata</taxon>
        <taxon>Dinophyceae</taxon>
        <taxon>Prorocentrales</taxon>
        <taxon>Prorocentraceae</taxon>
        <taxon>Prorocentrum</taxon>
    </lineage>
</organism>
<feature type="region of interest" description="Disordered" evidence="1">
    <location>
        <begin position="1462"/>
        <end position="1491"/>
    </location>
</feature>
<evidence type="ECO:0000256" key="1">
    <source>
        <dbReference type="SAM" id="MobiDB-lite"/>
    </source>
</evidence>
<evidence type="ECO:0000313" key="3">
    <source>
        <dbReference type="EMBL" id="CAK0892878.1"/>
    </source>
</evidence>
<keyword evidence="4" id="KW-1185">Reference proteome</keyword>
<dbReference type="EMBL" id="CAUYUJ010019676">
    <property type="protein sequence ID" value="CAK0892878.1"/>
    <property type="molecule type" value="Genomic_DNA"/>
</dbReference>
<accession>A0ABN9X135</accession>
<feature type="region of interest" description="Disordered" evidence="1">
    <location>
        <begin position="1"/>
        <end position="23"/>
    </location>
</feature>
<feature type="region of interest" description="Disordered" evidence="1">
    <location>
        <begin position="390"/>
        <end position="439"/>
    </location>
</feature>
<feature type="compositionally biased region" description="Basic residues" evidence="1">
    <location>
        <begin position="213"/>
        <end position="233"/>
    </location>
</feature>
<feature type="region of interest" description="Disordered" evidence="1">
    <location>
        <begin position="332"/>
        <end position="367"/>
    </location>
</feature>
<feature type="compositionally biased region" description="Basic residues" evidence="1">
    <location>
        <begin position="354"/>
        <end position="367"/>
    </location>
</feature>
<feature type="compositionally biased region" description="Basic and acidic residues" evidence="1">
    <location>
        <begin position="413"/>
        <end position="432"/>
    </location>
</feature>
<feature type="domain" description="SAP" evidence="2">
    <location>
        <begin position="451"/>
        <end position="485"/>
    </location>
</feature>